<protein>
    <submittedName>
        <fullName evidence="1">Uncharacterized protein</fullName>
    </submittedName>
</protein>
<keyword evidence="2" id="KW-1185">Reference proteome</keyword>
<proteinExistence type="predicted"/>
<accession>A0ACB9TPX0</accession>
<evidence type="ECO:0000313" key="1">
    <source>
        <dbReference type="EMBL" id="KAI4468840.1"/>
    </source>
</evidence>
<sequence>MCKIISWPSRQRALYIMEAFQAINGFEGVIGCIDGSHIRILPPREYPNSYCNRKNFHSVLLQGVCDNRKLFTHVYVGEPGSMHDSRLFEKSDLFSDIQRGAVTFPNNSHLLGDLAYKLTEFLIVGFKDNGFLTNRQKIFNLKLSQIRVHIENTFALLKGRFRRLKYMETIRLDLICLLIMASCILHNMCILNGDKPDDIMNIRQELEEELQQINSNDLENIIRGNAHAVAKRERIMNTLQVAENV</sequence>
<dbReference type="Proteomes" id="UP001056778">
    <property type="component" value="Chromosome 2"/>
</dbReference>
<reference evidence="1" key="1">
    <citation type="submission" date="2022-04" db="EMBL/GenBank/DDBJ databases">
        <title>Chromosome-scale genome assembly of Holotrichia oblita Faldermann.</title>
        <authorList>
            <person name="Rongchong L."/>
        </authorList>
    </citation>
    <scope>NUCLEOTIDE SEQUENCE</scope>
    <source>
        <strain evidence="1">81SQS9</strain>
    </source>
</reference>
<dbReference type="EMBL" id="CM043016">
    <property type="protein sequence ID" value="KAI4468840.1"/>
    <property type="molecule type" value="Genomic_DNA"/>
</dbReference>
<comment type="caution">
    <text evidence="1">The sequence shown here is derived from an EMBL/GenBank/DDBJ whole genome shotgun (WGS) entry which is preliminary data.</text>
</comment>
<name>A0ACB9TPX0_HOLOL</name>
<evidence type="ECO:0000313" key="2">
    <source>
        <dbReference type="Proteomes" id="UP001056778"/>
    </source>
</evidence>
<organism evidence="1 2">
    <name type="scientific">Holotrichia oblita</name>
    <name type="common">Chafer beetle</name>
    <dbReference type="NCBI Taxonomy" id="644536"/>
    <lineage>
        <taxon>Eukaryota</taxon>
        <taxon>Metazoa</taxon>
        <taxon>Ecdysozoa</taxon>
        <taxon>Arthropoda</taxon>
        <taxon>Hexapoda</taxon>
        <taxon>Insecta</taxon>
        <taxon>Pterygota</taxon>
        <taxon>Neoptera</taxon>
        <taxon>Endopterygota</taxon>
        <taxon>Coleoptera</taxon>
        <taxon>Polyphaga</taxon>
        <taxon>Scarabaeiformia</taxon>
        <taxon>Scarabaeidae</taxon>
        <taxon>Melolonthinae</taxon>
        <taxon>Holotrichia</taxon>
    </lineage>
</organism>
<gene>
    <name evidence="1" type="ORF">MML48_2g00009642</name>
</gene>